<name>A0A6L9E7J3_9FLAO</name>
<evidence type="ECO:0000313" key="2">
    <source>
        <dbReference type="EMBL" id="NAS10697.1"/>
    </source>
</evidence>
<evidence type="ECO:0000313" key="3">
    <source>
        <dbReference type="Proteomes" id="UP000475249"/>
    </source>
</evidence>
<accession>A0A6L9E7J3</accession>
<dbReference type="EMBL" id="WXYO01000001">
    <property type="protein sequence ID" value="NAS10697.1"/>
    <property type="molecule type" value="Genomic_DNA"/>
</dbReference>
<dbReference type="PANTHER" id="PTHR43130:SF14">
    <property type="entry name" value="DJ-1_PFPI DOMAIN-CONTAINING PROTEIN"/>
    <property type="match status" value="1"/>
</dbReference>
<dbReference type="GO" id="GO:0006355">
    <property type="term" value="P:regulation of DNA-templated transcription"/>
    <property type="evidence" value="ECO:0007669"/>
    <property type="project" value="TreeGrafter"/>
</dbReference>
<proteinExistence type="predicted"/>
<evidence type="ECO:0000259" key="1">
    <source>
        <dbReference type="Pfam" id="PF01965"/>
    </source>
</evidence>
<dbReference type="InterPro" id="IPR029062">
    <property type="entry name" value="Class_I_gatase-like"/>
</dbReference>
<organism evidence="2 3">
    <name type="scientific">Poritiphilus flavus</name>
    <dbReference type="NCBI Taxonomy" id="2697053"/>
    <lineage>
        <taxon>Bacteria</taxon>
        <taxon>Pseudomonadati</taxon>
        <taxon>Bacteroidota</taxon>
        <taxon>Flavobacteriia</taxon>
        <taxon>Flavobacteriales</taxon>
        <taxon>Flavobacteriaceae</taxon>
        <taxon>Poritiphilus</taxon>
    </lineage>
</organism>
<protein>
    <submittedName>
        <fullName evidence="2">DJ-1/PfpI family protein</fullName>
    </submittedName>
</protein>
<dbReference type="Proteomes" id="UP000475249">
    <property type="component" value="Unassembled WGS sequence"/>
</dbReference>
<dbReference type="RefSeq" id="WP_161433493.1">
    <property type="nucleotide sequence ID" value="NZ_WXYO01000001.1"/>
</dbReference>
<dbReference type="AlphaFoldDB" id="A0A6L9E7J3"/>
<dbReference type="Gene3D" id="3.40.50.880">
    <property type="match status" value="1"/>
</dbReference>
<comment type="caution">
    <text evidence="2">The sequence shown here is derived from an EMBL/GenBank/DDBJ whole genome shotgun (WGS) entry which is preliminary data.</text>
</comment>
<dbReference type="InterPro" id="IPR002818">
    <property type="entry name" value="DJ-1/PfpI"/>
</dbReference>
<sequence length="211" mass="22878">MPEEKEKQKVAIFLYDGVEILDFSGPAEVFAVSGYRDIHGNYQRAFEVFTVAVGKDPIISQGFLKVMPDYTIEDAPSADIIVLPGGATGKSRKTPEVIRWIRESAGDGALLMSVFTGAFLLGDAGLLDNKSATTWYGALERLEGAFPKTEVLKGTRFVDDGQVVTTAGVSAGIDGALHLVNRLISPKSARATAEYMEYDKWIPEDGKVMNP</sequence>
<dbReference type="PANTHER" id="PTHR43130">
    <property type="entry name" value="ARAC-FAMILY TRANSCRIPTIONAL REGULATOR"/>
    <property type="match status" value="1"/>
</dbReference>
<feature type="domain" description="DJ-1/PfpI" evidence="1">
    <location>
        <begin position="9"/>
        <end position="180"/>
    </location>
</feature>
<reference evidence="2 3" key="1">
    <citation type="submission" date="2020-01" db="EMBL/GenBank/DDBJ databases">
        <title>Bacteria diversity of Porities sp.</title>
        <authorList>
            <person name="Wang G."/>
        </authorList>
    </citation>
    <scope>NUCLEOTIDE SEQUENCE [LARGE SCALE GENOMIC DNA]</scope>
    <source>
        <strain evidence="2 3">R33</strain>
    </source>
</reference>
<dbReference type="InterPro" id="IPR052158">
    <property type="entry name" value="INH-QAR"/>
</dbReference>
<gene>
    <name evidence="2" type="ORF">GTQ38_01700</name>
</gene>
<dbReference type="SUPFAM" id="SSF52317">
    <property type="entry name" value="Class I glutamine amidotransferase-like"/>
    <property type="match status" value="1"/>
</dbReference>
<dbReference type="Pfam" id="PF01965">
    <property type="entry name" value="DJ-1_PfpI"/>
    <property type="match status" value="1"/>
</dbReference>
<dbReference type="CDD" id="cd03139">
    <property type="entry name" value="GATase1_PfpI_2"/>
    <property type="match status" value="1"/>
</dbReference>
<keyword evidence="3" id="KW-1185">Reference proteome</keyword>